<proteinExistence type="predicted"/>
<gene>
    <name evidence="2" type="ORF">OHC33_004224</name>
</gene>
<protein>
    <submittedName>
        <fullName evidence="2">Uncharacterized protein</fullName>
    </submittedName>
</protein>
<feature type="compositionally biased region" description="Basic and acidic residues" evidence="1">
    <location>
        <begin position="156"/>
        <end position="168"/>
    </location>
</feature>
<reference evidence="2 3" key="1">
    <citation type="submission" date="2022-12" db="EMBL/GenBank/DDBJ databases">
        <title>Genomic features and morphological characterization of a novel Knufia sp. strain isolated from spacecraft assembly facility.</title>
        <authorList>
            <person name="Teixeira M."/>
            <person name="Chander A.M."/>
            <person name="Stajich J.E."/>
            <person name="Venkateswaran K."/>
        </authorList>
    </citation>
    <scope>NUCLEOTIDE SEQUENCE [LARGE SCALE GENOMIC DNA]</scope>
    <source>
        <strain evidence="2 3">FJI-L2-BK-P2</strain>
    </source>
</reference>
<feature type="region of interest" description="Disordered" evidence="1">
    <location>
        <begin position="151"/>
        <end position="173"/>
    </location>
</feature>
<evidence type="ECO:0000313" key="3">
    <source>
        <dbReference type="Proteomes" id="UP001316803"/>
    </source>
</evidence>
<dbReference type="AlphaFoldDB" id="A0AAN8INT9"/>
<accession>A0AAN8INT9</accession>
<keyword evidence="3" id="KW-1185">Reference proteome</keyword>
<evidence type="ECO:0000256" key="1">
    <source>
        <dbReference type="SAM" id="MobiDB-lite"/>
    </source>
</evidence>
<organism evidence="2 3">
    <name type="scientific">Knufia fluminis</name>
    <dbReference type="NCBI Taxonomy" id="191047"/>
    <lineage>
        <taxon>Eukaryota</taxon>
        <taxon>Fungi</taxon>
        <taxon>Dikarya</taxon>
        <taxon>Ascomycota</taxon>
        <taxon>Pezizomycotina</taxon>
        <taxon>Eurotiomycetes</taxon>
        <taxon>Chaetothyriomycetidae</taxon>
        <taxon>Chaetothyriales</taxon>
        <taxon>Trichomeriaceae</taxon>
        <taxon>Knufia</taxon>
    </lineage>
</organism>
<dbReference type="Proteomes" id="UP001316803">
    <property type="component" value="Unassembled WGS sequence"/>
</dbReference>
<dbReference type="EMBL" id="JAKLMC020000008">
    <property type="protein sequence ID" value="KAK5954502.1"/>
    <property type="molecule type" value="Genomic_DNA"/>
</dbReference>
<comment type="caution">
    <text evidence="2">The sequence shown here is derived from an EMBL/GenBank/DDBJ whole genome shotgun (WGS) entry which is preliminary data.</text>
</comment>
<name>A0AAN8INT9_9EURO</name>
<sequence>MNSFALFSLPNDVFQLVIDHIDDWRTLHALSIHALFNTCTFFRITLECCPRRFIRYWNVYNYVTAPILAVAPSLARRNKIDDAIASFGPSPSEAARRMGVVLKRTPHNPFRTWILSPWYQPVSTHPYDPLDLVVGNPFYKHEDCGLCGTTKPRRKMSQEEVQPARDRTTSLPSLPNGTPLYSLRYISSHLPPVARELFRQLLQGM</sequence>
<evidence type="ECO:0000313" key="2">
    <source>
        <dbReference type="EMBL" id="KAK5954502.1"/>
    </source>
</evidence>